<evidence type="ECO:0000313" key="1">
    <source>
        <dbReference type="EMBL" id="RNA10427.1"/>
    </source>
</evidence>
<sequence>METGKRELINFPVTSTKMSLLLSRSLESFSIFILDKTVTFTVFLDTITTVGAIFSFQLSERK</sequence>
<comment type="caution">
    <text evidence="1">The sequence shown here is derived from an EMBL/GenBank/DDBJ whole genome shotgun (WGS) entry which is preliminary data.</text>
</comment>
<reference evidence="1 2" key="1">
    <citation type="journal article" date="2018" name="Sci. Rep.">
        <title>Genomic signatures of local adaptation to the degree of environmental predictability in rotifers.</title>
        <authorList>
            <person name="Franch-Gras L."/>
            <person name="Hahn C."/>
            <person name="Garcia-Roger E.M."/>
            <person name="Carmona M.J."/>
            <person name="Serra M."/>
            <person name="Gomez A."/>
        </authorList>
    </citation>
    <scope>NUCLEOTIDE SEQUENCE [LARGE SCALE GENOMIC DNA]</scope>
    <source>
        <strain evidence="1">HYR1</strain>
    </source>
</reference>
<dbReference type="EMBL" id="REGN01006211">
    <property type="protein sequence ID" value="RNA10427.1"/>
    <property type="molecule type" value="Genomic_DNA"/>
</dbReference>
<name>A0A3M7QG65_BRAPC</name>
<dbReference type="Proteomes" id="UP000276133">
    <property type="component" value="Unassembled WGS sequence"/>
</dbReference>
<protein>
    <submittedName>
        <fullName evidence="1">Uncharacterized protein</fullName>
    </submittedName>
</protein>
<gene>
    <name evidence="1" type="ORF">BpHYR1_041550</name>
</gene>
<accession>A0A3M7QG65</accession>
<organism evidence="1 2">
    <name type="scientific">Brachionus plicatilis</name>
    <name type="common">Marine rotifer</name>
    <name type="synonym">Brachionus muelleri</name>
    <dbReference type="NCBI Taxonomy" id="10195"/>
    <lineage>
        <taxon>Eukaryota</taxon>
        <taxon>Metazoa</taxon>
        <taxon>Spiralia</taxon>
        <taxon>Gnathifera</taxon>
        <taxon>Rotifera</taxon>
        <taxon>Eurotatoria</taxon>
        <taxon>Monogononta</taxon>
        <taxon>Pseudotrocha</taxon>
        <taxon>Ploima</taxon>
        <taxon>Brachionidae</taxon>
        <taxon>Brachionus</taxon>
    </lineage>
</organism>
<keyword evidence="2" id="KW-1185">Reference proteome</keyword>
<evidence type="ECO:0000313" key="2">
    <source>
        <dbReference type="Proteomes" id="UP000276133"/>
    </source>
</evidence>
<dbReference type="AlphaFoldDB" id="A0A3M7QG65"/>
<proteinExistence type="predicted"/>